<comment type="caution">
    <text evidence="3">The sequence shown here is derived from an EMBL/GenBank/DDBJ whole genome shotgun (WGS) entry which is preliminary data.</text>
</comment>
<sequence>MRSRERQTGKRGRKEEDHPPSSATTTSSSVTLRGSEVPEAAKSHDLARSQTSSNLATKSAARKFMGRARALDGASPMVSEATYTAFGVPTAPWGSGFWPPPSRSADRGIGDVPLPSFPLMEVGVEAAASFAFPLLEPLHRFYHFGHKLRNRPRAVILSYIIKEVVGHSLLLIGWLPKGILDRFFFIPTGKVPPSLNLGGQRGSHTSNSSLWSSFHLPSYNTACC</sequence>
<keyword evidence="4" id="KW-1185">Reference proteome</keyword>
<dbReference type="AlphaFoldDB" id="A0A9Q1GJD5"/>
<protein>
    <submittedName>
        <fullName evidence="3">Uncharacterized protein</fullName>
    </submittedName>
</protein>
<feature type="region of interest" description="Disordered" evidence="1">
    <location>
        <begin position="1"/>
        <end position="60"/>
    </location>
</feature>
<evidence type="ECO:0000313" key="4">
    <source>
        <dbReference type="Proteomes" id="UP001153076"/>
    </source>
</evidence>
<accession>A0A9Q1GJD5</accession>
<feature type="compositionally biased region" description="Basic and acidic residues" evidence="1">
    <location>
        <begin position="1"/>
        <end position="19"/>
    </location>
</feature>
<feature type="transmembrane region" description="Helical" evidence="2">
    <location>
        <begin position="154"/>
        <end position="175"/>
    </location>
</feature>
<keyword evidence="2" id="KW-0472">Membrane</keyword>
<dbReference type="EMBL" id="JAKOGI010004569">
    <property type="protein sequence ID" value="KAJ8419708.1"/>
    <property type="molecule type" value="Genomic_DNA"/>
</dbReference>
<gene>
    <name evidence="3" type="ORF">Cgig2_012095</name>
</gene>
<name>A0A9Q1GJD5_9CARY</name>
<evidence type="ECO:0000313" key="3">
    <source>
        <dbReference type="EMBL" id="KAJ8419708.1"/>
    </source>
</evidence>
<keyword evidence="2" id="KW-1133">Transmembrane helix</keyword>
<reference evidence="3" key="1">
    <citation type="submission" date="2022-04" db="EMBL/GenBank/DDBJ databases">
        <title>Carnegiea gigantea Genome sequencing and assembly v2.</title>
        <authorList>
            <person name="Copetti D."/>
            <person name="Sanderson M.J."/>
            <person name="Burquez A."/>
            <person name="Wojciechowski M.F."/>
        </authorList>
    </citation>
    <scope>NUCLEOTIDE SEQUENCE</scope>
    <source>
        <strain evidence="3">SGP5-SGP5p</strain>
        <tissue evidence="3">Aerial part</tissue>
    </source>
</reference>
<organism evidence="3 4">
    <name type="scientific">Carnegiea gigantea</name>
    <dbReference type="NCBI Taxonomy" id="171969"/>
    <lineage>
        <taxon>Eukaryota</taxon>
        <taxon>Viridiplantae</taxon>
        <taxon>Streptophyta</taxon>
        <taxon>Embryophyta</taxon>
        <taxon>Tracheophyta</taxon>
        <taxon>Spermatophyta</taxon>
        <taxon>Magnoliopsida</taxon>
        <taxon>eudicotyledons</taxon>
        <taxon>Gunneridae</taxon>
        <taxon>Pentapetalae</taxon>
        <taxon>Caryophyllales</taxon>
        <taxon>Cactineae</taxon>
        <taxon>Cactaceae</taxon>
        <taxon>Cactoideae</taxon>
        <taxon>Echinocereeae</taxon>
        <taxon>Carnegiea</taxon>
    </lineage>
</organism>
<keyword evidence="2" id="KW-0812">Transmembrane</keyword>
<proteinExistence type="predicted"/>
<evidence type="ECO:0000256" key="1">
    <source>
        <dbReference type="SAM" id="MobiDB-lite"/>
    </source>
</evidence>
<dbReference type="Proteomes" id="UP001153076">
    <property type="component" value="Unassembled WGS sequence"/>
</dbReference>
<evidence type="ECO:0000256" key="2">
    <source>
        <dbReference type="SAM" id="Phobius"/>
    </source>
</evidence>
<feature type="compositionally biased region" description="Polar residues" evidence="1">
    <location>
        <begin position="48"/>
        <end position="57"/>
    </location>
</feature>
<feature type="compositionally biased region" description="Low complexity" evidence="1">
    <location>
        <begin position="21"/>
        <end position="31"/>
    </location>
</feature>